<name>A0ABY2Q0V5_9HYPH</name>
<evidence type="ECO:0000313" key="1">
    <source>
        <dbReference type="EMBL" id="THF54386.1"/>
    </source>
</evidence>
<evidence type="ECO:0000313" key="2">
    <source>
        <dbReference type="Proteomes" id="UP000306441"/>
    </source>
</evidence>
<protein>
    <submittedName>
        <fullName evidence="1">Uncharacterized protein</fullName>
    </submittedName>
</protein>
<proteinExistence type="predicted"/>
<organism evidence="1 2">
    <name type="scientific">Ollibium composti</name>
    <dbReference type="NCBI Taxonomy" id="2675109"/>
    <lineage>
        <taxon>Bacteria</taxon>
        <taxon>Pseudomonadati</taxon>
        <taxon>Pseudomonadota</taxon>
        <taxon>Alphaproteobacteria</taxon>
        <taxon>Hyphomicrobiales</taxon>
        <taxon>Phyllobacteriaceae</taxon>
        <taxon>Ollibium</taxon>
    </lineage>
</organism>
<dbReference type="Proteomes" id="UP000306441">
    <property type="component" value="Unassembled WGS sequence"/>
</dbReference>
<sequence length="172" mass="19147">MATTDIPLEKKVDIAASFIGDSFLRVAKALRKLQDDDPEIFLKVAESLGISRRKAYALARIDRQFTELGVEENRLYVIGWSKLQIVGRYLTDENAEYLLQLAEQHTSHDLEVLLRGETPVEDAKVVQFYLALKDHTRLRAALVKYGAVVSGNGLAKTEAALMALVDKAISTT</sequence>
<reference evidence="1 2" key="1">
    <citation type="submission" date="2019-04" db="EMBL/GenBank/DDBJ databases">
        <title>Mesorhizobium composti sp. nov., isolated from compost.</title>
        <authorList>
            <person name="Lin S.-Y."/>
            <person name="Hameed A."/>
            <person name="Hsieh Y.-T."/>
            <person name="Young C.-C."/>
        </authorList>
    </citation>
    <scope>NUCLEOTIDE SEQUENCE [LARGE SCALE GENOMIC DNA]</scope>
    <source>
        <strain evidence="1 2">CC-YTH430</strain>
    </source>
</reference>
<dbReference type="EMBL" id="SSNY01000023">
    <property type="protein sequence ID" value="THF54386.1"/>
    <property type="molecule type" value="Genomic_DNA"/>
</dbReference>
<dbReference type="RefSeq" id="WP_136360374.1">
    <property type="nucleotide sequence ID" value="NZ_SSNY01000023.1"/>
</dbReference>
<gene>
    <name evidence="1" type="ORF">E6C48_22185</name>
</gene>
<accession>A0ABY2Q0V5</accession>
<comment type="caution">
    <text evidence="1">The sequence shown here is derived from an EMBL/GenBank/DDBJ whole genome shotgun (WGS) entry which is preliminary data.</text>
</comment>
<keyword evidence="2" id="KW-1185">Reference proteome</keyword>